<evidence type="ECO:0000313" key="1">
    <source>
        <dbReference type="EMBL" id="MPN43253.1"/>
    </source>
</evidence>
<reference evidence="1" key="1">
    <citation type="submission" date="2019-08" db="EMBL/GenBank/DDBJ databases">
        <authorList>
            <person name="Kucharzyk K."/>
            <person name="Murdoch R.W."/>
            <person name="Higgins S."/>
            <person name="Loffler F."/>
        </authorList>
    </citation>
    <scope>NUCLEOTIDE SEQUENCE</scope>
</reference>
<organism evidence="1">
    <name type="scientific">bioreactor metagenome</name>
    <dbReference type="NCBI Taxonomy" id="1076179"/>
    <lineage>
        <taxon>unclassified sequences</taxon>
        <taxon>metagenomes</taxon>
        <taxon>ecological metagenomes</taxon>
    </lineage>
</organism>
<proteinExistence type="predicted"/>
<protein>
    <submittedName>
        <fullName evidence="1">Uncharacterized protein</fullName>
    </submittedName>
</protein>
<dbReference type="EMBL" id="VSSQ01101546">
    <property type="protein sequence ID" value="MPN43253.1"/>
    <property type="molecule type" value="Genomic_DNA"/>
</dbReference>
<dbReference type="AlphaFoldDB" id="A0A645I729"/>
<sequence length="72" mass="8193">MDGRKITLDYVEKVETETPRAKELGITEEDAPDGTYICNQEIKKNVLTADFAYTFTVLDWTRADGGTYEKKV</sequence>
<comment type="caution">
    <text evidence="1">The sequence shown here is derived from an EMBL/GenBank/DDBJ whole genome shotgun (WGS) entry which is preliminary data.</text>
</comment>
<gene>
    <name evidence="1" type="ORF">SDC9_190812</name>
</gene>
<name>A0A645I729_9ZZZZ</name>
<accession>A0A645I729</accession>